<feature type="domain" description="PafC HTH" evidence="2">
    <location>
        <begin position="12"/>
        <end position="121"/>
    </location>
</feature>
<proteinExistence type="predicted"/>
<dbReference type="PROSITE" id="PS52050">
    <property type="entry name" value="WYL"/>
    <property type="match status" value="1"/>
</dbReference>
<dbReference type="InterPro" id="IPR051534">
    <property type="entry name" value="CBASS_pafABC_assoc_protein"/>
</dbReference>
<dbReference type="AlphaFoldDB" id="A0AAE9Y936"/>
<reference evidence="4" key="1">
    <citation type="submission" date="2023-01" db="EMBL/GenBank/DDBJ databases">
        <title>The diversity of Class Acidimicrobiia in South China Sea sediment environments and the proposal of Iamia marina sp. nov., a novel species of the genus Iamia.</title>
        <authorList>
            <person name="He Y."/>
            <person name="Tian X."/>
        </authorList>
    </citation>
    <scope>NUCLEOTIDE SEQUENCE</scope>
    <source>
        <strain evidence="4">DSM 19957</strain>
    </source>
</reference>
<organism evidence="4 5">
    <name type="scientific">Iamia majanohamensis</name>
    <dbReference type="NCBI Taxonomy" id="467976"/>
    <lineage>
        <taxon>Bacteria</taxon>
        <taxon>Bacillati</taxon>
        <taxon>Actinomycetota</taxon>
        <taxon>Acidimicrobiia</taxon>
        <taxon>Acidimicrobiales</taxon>
        <taxon>Iamiaceae</taxon>
        <taxon>Iamia</taxon>
    </lineage>
</organism>
<name>A0AAE9Y936_9ACTN</name>
<evidence type="ECO:0000313" key="4">
    <source>
        <dbReference type="EMBL" id="WCO69214.1"/>
    </source>
</evidence>
<dbReference type="InterPro" id="IPR043839">
    <property type="entry name" value="PafC_HTH"/>
</dbReference>
<accession>A0AAE9Y936</accession>
<gene>
    <name evidence="4" type="ORF">PO878_10815</name>
</gene>
<evidence type="ECO:0000313" key="5">
    <source>
        <dbReference type="Proteomes" id="UP001216390"/>
    </source>
</evidence>
<protein>
    <submittedName>
        <fullName evidence="4">WYL domain-containing protein</fullName>
    </submittedName>
</protein>
<dbReference type="Pfam" id="PF13280">
    <property type="entry name" value="WYL"/>
    <property type="match status" value="1"/>
</dbReference>
<dbReference type="PIRSF" id="PIRSF016838">
    <property type="entry name" value="PafC"/>
    <property type="match status" value="1"/>
</dbReference>
<evidence type="ECO:0000259" key="2">
    <source>
        <dbReference type="Pfam" id="PF19187"/>
    </source>
</evidence>
<dbReference type="InterPro" id="IPR028349">
    <property type="entry name" value="PafC-like"/>
</dbReference>
<dbReference type="Proteomes" id="UP001216390">
    <property type="component" value="Chromosome"/>
</dbReference>
<dbReference type="RefSeq" id="WP_272738727.1">
    <property type="nucleotide sequence ID" value="NZ_CP116942.1"/>
</dbReference>
<evidence type="ECO:0000259" key="1">
    <source>
        <dbReference type="Pfam" id="PF13280"/>
    </source>
</evidence>
<sequence length="322" mass="34683">MSPLGRETAVARMQRILAEVLWIAERDGPLASEAAAHFGVTEDELRRDLEMASMIGGDGDDYLDMPVDMWAEGDRVFVFLRAFDRPLRLTPAEALSLVTAGSALVGVDPGDGALGRALEKVAGALGIEVGEQVDVDLGVGDATVFATLQGVVDDHRAVAIAHLNAEHGTRTERVVEPWGLFRERGAWYLWGHCRRAGAERQFRVDRIVAATARDEVVEVPDDLDPPTALRTDRDAPRLVLDLAPGARWVVESYPTEDLEVRPDGTLRATLAVVSRGWAERLLLRLGDAARIVEADPALGGADPGAEAAGRILARYGTDGSRG</sequence>
<dbReference type="EMBL" id="CP116942">
    <property type="protein sequence ID" value="WCO69214.1"/>
    <property type="molecule type" value="Genomic_DNA"/>
</dbReference>
<dbReference type="PANTHER" id="PTHR34580">
    <property type="match status" value="1"/>
</dbReference>
<dbReference type="KEGG" id="ima:PO878_10815"/>
<dbReference type="PANTHER" id="PTHR34580:SF1">
    <property type="entry name" value="PROTEIN PAFC"/>
    <property type="match status" value="1"/>
</dbReference>
<evidence type="ECO:0000259" key="3">
    <source>
        <dbReference type="Pfam" id="PF25583"/>
    </source>
</evidence>
<keyword evidence="5" id="KW-1185">Reference proteome</keyword>
<dbReference type="InterPro" id="IPR057727">
    <property type="entry name" value="WCX_dom"/>
</dbReference>
<feature type="domain" description="WYL" evidence="1">
    <location>
        <begin position="144"/>
        <end position="211"/>
    </location>
</feature>
<dbReference type="Pfam" id="PF25583">
    <property type="entry name" value="WCX"/>
    <property type="match status" value="1"/>
</dbReference>
<feature type="domain" description="WCX" evidence="3">
    <location>
        <begin position="236"/>
        <end position="293"/>
    </location>
</feature>
<dbReference type="Pfam" id="PF19187">
    <property type="entry name" value="HTH_PafC"/>
    <property type="match status" value="1"/>
</dbReference>
<dbReference type="InterPro" id="IPR026881">
    <property type="entry name" value="WYL_dom"/>
</dbReference>